<dbReference type="InterPro" id="IPR039564">
    <property type="entry name" value="Peptidase_C39-like"/>
</dbReference>
<name>A0A934N5J8_9BACT</name>
<feature type="compositionally biased region" description="Low complexity" evidence="1">
    <location>
        <begin position="26"/>
        <end position="44"/>
    </location>
</feature>
<evidence type="ECO:0000313" key="4">
    <source>
        <dbReference type="Proteomes" id="UP000612893"/>
    </source>
</evidence>
<dbReference type="Proteomes" id="UP000612893">
    <property type="component" value="Unassembled WGS sequence"/>
</dbReference>
<evidence type="ECO:0000259" key="2">
    <source>
        <dbReference type="Pfam" id="PF13529"/>
    </source>
</evidence>
<evidence type="ECO:0000256" key="1">
    <source>
        <dbReference type="SAM" id="MobiDB-lite"/>
    </source>
</evidence>
<organism evidence="3 4">
    <name type="scientific">Candidatus Nephthysia bennettiae</name>
    <dbReference type="NCBI Taxonomy" id="3127016"/>
    <lineage>
        <taxon>Bacteria</taxon>
        <taxon>Bacillati</taxon>
        <taxon>Candidatus Dormiibacterota</taxon>
        <taxon>Candidatus Dormibacteria</taxon>
        <taxon>Candidatus Dormibacterales</taxon>
        <taxon>Candidatus Dormibacteraceae</taxon>
        <taxon>Candidatus Nephthysia</taxon>
    </lineage>
</organism>
<gene>
    <name evidence="3" type="ORF">JF922_01195</name>
</gene>
<keyword evidence="4" id="KW-1185">Reference proteome</keyword>
<dbReference type="Gene3D" id="3.90.70.10">
    <property type="entry name" value="Cysteine proteinases"/>
    <property type="match status" value="1"/>
</dbReference>
<evidence type="ECO:0000313" key="3">
    <source>
        <dbReference type="EMBL" id="MBJ7596691.1"/>
    </source>
</evidence>
<feature type="compositionally biased region" description="Polar residues" evidence="1">
    <location>
        <begin position="1"/>
        <end position="25"/>
    </location>
</feature>
<comment type="caution">
    <text evidence="3">The sequence shown here is derived from an EMBL/GenBank/DDBJ whole genome shotgun (WGS) entry which is preliminary data.</text>
</comment>
<proteinExistence type="predicted"/>
<sequence length="175" mass="17950">MEITPAATNATRSIQMRSASSSAGTPLSARAPPSARASVAPASNARRDRRGTTGNAPPARGTAVSQDWILTTIGADTRGAVTDVYGDVLDWGDPYESFVGDVMGSELGATGYGVYHGPIAAAARAAGHSATGGQGWSAADMYAAVSAGYPVVIWTDASFTRVAARAWTAWDGRSR</sequence>
<dbReference type="EMBL" id="JAEKNR010000017">
    <property type="protein sequence ID" value="MBJ7596691.1"/>
    <property type="molecule type" value="Genomic_DNA"/>
</dbReference>
<dbReference type="RefSeq" id="WP_338198521.1">
    <property type="nucleotide sequence ID" value="NZ_JAEKNR010000017.1"/>
</dbReference>
<protein>
    <submittedName>
        <fullName evidence="3">C39 family peptidase</fullName>
    </submittedName>
</protein>
<accession>A0A934N5J8</accession>
<feature type="region of interest" description="Disordered" evidence="1">
    <location>
        <begin position="1"/>
        <end position="62"/>
    </location>
</feature>
<dbReference type="AlphaFoldDB" id="A0A934N5J8"/>
<feature type="domain" description="Peptidase C39-like" evidence="2">
    <location>
        <begin position="63"/>
        <end position="159"/>
    </location>
</feature>
<dbReference type="Pfam" id="PF13529">
    <property type="entry name" value="Peptidase_C39_2"/>
    <property type="match status" value="1"/>
</dbReference>
<reference evidence="3" key="1">
    <citation type="submission" date="2020-10" db="EMBL/GenBank/DDBJ databases">
        <title>Ca. Dormibacterota MAGs.</title>
        <authorList>
            <person name="Montgomery K."/>
        </authorList>
    </citation>
    <scope>NUCLEOTIDE SEQUENCE [LARGE SCALE GENOMIC DNA]</scope>
    <source>
        <strain evidence="3">SC8812_S17_10</strain>
    </source>
</reference>